<gene>
    <name evidence="3" type="ORF">DFP98_111152</name>
</gene>
<reference evidence="3 4" key="1">
    <citation type="submission" date="2018-07" db="EMBL/GenBank/DDBJ databases">
        <title>Genomic Encyclopedia of Type Strains, Phase III (KMG-III): the genomes of soil and plant-associated and newly described type strains.</title>
        <authorList>
            <person name="Whitman W."/>
        </authorList>
    </citation>
    <scope>NUCLEOTIDE SEQUENCE [LARGE SCALE GENOMIC DNA]</scope>
    <source>
        <strain evidence="3 4">CECT 7287</strain>
    </source>
</reference>
<feature type="transmembrane region" description="Helical" evidence="1">
    <location>
        <begin position="306"/>
        <end position="329"/>
    </location>
</feature>
<dbReference type="InterPro" id="IPR029787">
    <property type="entry name" value="Nucleotide_cyclase"/>
</dbReference>
<sequence>MSNMKSRFQLKLVCALILFAMLVSALLAISDHLRMRDQAIANTEKQIEFYETSIHRALNTLDKAYSLFGQNKMLDMKKISYELVDKYEANPDVDKWDFQKLKETYQVDIYLINEENKIVYSSYLPDLGMDFDECCASLTEVLDMRRSDGGFFAEGIDMEQHSGELKKYSYIATKDKKYIIELGYSQYENEIYQKFNFIQTIEELVLGNSSINGIRILNNVSRSIGGTGESSGYGALKGTKRQAFDTALATGKTTEYREEHQGETVVYRYVRHESLYDMSLTRLKVLEIAYNEKELDRVLSVNTRTFIYQLFGVLVIAAGLSLLIAGWVARPMYLAFHDSLTGLMNRAAFEEDIRKTLAKPNGKPGLLLIDLDNFKIVNDRMGHDAGDRVLCGVARGIRAAIGVKAYAYRLGGDEFVALLPSVTPQEAEETASRVLSSVRRAISSEVKLLEQHITASIGIALAPEHGADSSTLCENADNALYRSKELGKNRFQLYSPSYDVSE</sequence>
<dbReference type="NCBIfam" id="TIGR00254">
    <property type="entry name" value="GGDEF"/>
    <property type="match status" value="1"/>
</dbReference>
<dbReference type="PANTHER" id="PTHR46663">
    <property type="entry name" value="DIGUANYLATE CYCLASE DGCT-RELATED"/>
    <property type="match status" value="1"/>
</dbReference>
<keyword evidence="4" id="KW-1185">Reference proteome</keyword>
<organism evidence="3 4">
    <name type="scientific">Cohnella phaseoli</name>
    <dbReference type="NCBI Taxonomy" id="456490"/>
    <lineage>
        <taxon>Bacteria</taxon>
        <taxon>Bacillati</taxon>
        <taxon>Bacillota</taxon>
        <taxon>Bacilli</taxon>
        <taxon>Bacillales</taxon>
        <taxon>Paenibacillaceae</taxon>
        <taxon>Cohnella</taxon>
    </lineage>
</organism>
<proteinExistence type="predicted"/>
<evidence type="ECO:0000256" key="1">
    <source>
        <dbReference type="SAM" id="Phobius"/>
    </source>
</evidence>
<evidence type="ECO:0000259" key="2">
    <source>
        <dbReference type="PROSITE" id="PS50887"/>
    </source>
</evidence>
<keyword evidence="1" id="KW-0472">Membrane</keyword>
<dbReference type="PANTHER" id="PTHR46663:SF2">
    <property type="entry name" value="GGDEF DOMAIN-CONTAINING PROTEIN"/>
    <property type="match status" value="1"/>
</dbReference>
<evidence type="ECO:0000313" key="3">
    <source>
        <dbReference type="EMBL" id="RED76768.1"/>
    </source>
</evidence>
<dbReference type="InterPro" id="IPR000160">
    <property type="entry name" value="GGDEF_dom"/>
</dbReference>
<dbReference type="OrthoDB" id="9759607at2"/>
<dbReference type="InterPro" id="IPR052163">
    <property type="entry name" value="DGC-Regulatory_Protein"/>
</dbReference>
<keyword evidence="1" id="KW-0812">Transmembrane</keyword>
<dbReference type="PROSITE" id="PS50887">
    <property type="entry name" value="GGDEF"/>
    <property type="match status" value="1"/>
</dbReference>
<comment type="caution">
    <text evidence="3">The sequence shown here is derived from an EMBL/GenBank/DDBJ whole genome shotgun (WGS) entry which is preliminary data.</text>
</comment>
<feature type="domain" description="GGDEF" evidence="2">
    <location>
        <begin position="362"/>
        <end position="496"/>
    </location>
</feature>
<dbReference type="Pfam" id="PF00990">
    <property type="entry name" value="GGDEF"/>
    <property type="match status" value="1"/>
</dbReference>
<accession>A0A3D9JRV7</accession>
<dbReference type="CDD" id="cd01949">
    <property type="entry name" value="GGDEF"/>
    <property type="match status" value="1"/>
</dbReference>
<dbReference type="FunFam" id="3.30.70.270:FF:000001">
    <property type="entry name" value="Diguanylate cyclase domain protein"/>
    <property type="match status" value="1"/>
</dbReference>
<dbReference type="InterPro" id="IPR043128">
    <property type="entry name" value="Rev_trsase/Diguanyl_cyclase"/>
</dbReference>
<dbReference type="EMBL" id="QRDZ01000011">
    <property type="protein sequence ID" value="RED76768.1"/>
    <property type="molecule type" value="Genomic_DNA"/>
</dbReference>
<keyword evidence="1" id="KW-1133">Transmembrane helix</keyword>
<protein>
    <submittedName>
        <fullName evidence="3">Diguanylate cyclase (GGDEF)-like protein</fullName>
    </submittedName>
</protein>
<dbReference type="SUPFAM" id="SSF55073">
    <property type="entry name" value="Nucleotide cyclase"/>
    <property type="match status" value="1"/>
</dbReference>
<evidence type="ECO:0000313" key="4">
    <source>
        <dbReference type="Proteomes" id="UP000256977"/>
    </source>
</evidence>
<dbReference type="AlphaFoldDB" id="A0A3D9JRV7"/>
<name>A0A3D9JRV7_9BACL</name>
<dbReference type="Proteomes" id="UP000256977">
    <property type="component" value="Unassembled WGS sequence"/>
</dbReference>
<dbReference type="Gene3D" id="3.30.70.270">
    <property type="match status" value="1"/>
</dbReference>
<dbReference type="SMART" id="SM00267">
    <property type="entry name" value="GGDEF"/>
    <property type="match status" value="1"/>
</dbReference>